<dbReference type="InterPro" id="IPR036779">
    <property type="entry name" value="LysM_dom_sf"/>
</dbReference>
<evidence type="ECO:0000256" key="9">
    <source>
        <dbReference type="ARBA" id="ARBA00074581"/>
    </source>
</evidence>
<dbReference type="OrthoDB" id="9806267at2"/>
<evidence type="ECO:0000256" key="7">
    <source>
        <dbReference type="ARBA" id="ARBA00022801"/>
    </source>
</evidence>
<protein>
    <recommendedName>
        <fullName evidence="9">N-acetylmuramoyl-L-alanine amidase AmiC</fullName>
        <ecNumber evidence="4">3.5.1.28</ecNumber>
    </recommendedName>
</protein>
<dbReference type="Pfam" id="PF11741">
    <property type="entry name" value="AMIN"/>
    <property type="match status" value="1"/>
</dbReference>
<dbReference type="SUPFAM" id="SSF54106">
    <property type="entry name" value="LysM domain"/>
    <property type="match status" value="1"/>
</dbReference>
<dbReference type="Pfam" id="PF01520">
    <property type="entry name" value="Amidase_3"/>
    <property type="match status" value="1"/>
</dbReference>
<dbReference type="SUPFAM" id="SSF53187">
    <property type="entry name" value="Zn-dependent exopeptidases"/>
    <property type="match status" value="1"/>
</dbReference>
<dbReference type="Gene3D" id="3.40.630.40">
    <property type="entry name" value="Zn-dependent exopeptidases"/>
    <property type="match status" value="1"/>
</dbReference>
<keyword evidence="13" id="KW-1185">Reference proteome</keyword>
<dbReference type="EC" id="3.5.1.28" evidence="4"/>
<dbReference type="SMART" id="SM00257">
    <property type="entry name" value="LysM"/>
    <property type="match status" value="1"/>
</dbReference>
<dbReference type="GO" id="GO:0008745">
    <property type="term" value="F:N-acetylmuramoyl-L-alanine amidase activity"/>
    <property type="evidence" value="ECO:0007669"/>
    <property type="project" value="UniProtKB-EC"/>
</dbReference>
<dbReference type="SMART" id="SM00646">
    <property type="entry name" value="Ami_3"/>
    <property type="match status" value="1"/>
</dbReference>
<keyword evidence="7" id="KW-0378">Hydrolase</keyword>
<dbReference type="GO" id="GO:0030288">
    <property type="term" value="C:outer membrane-bounded periplasmic space"/>
    <property type="evidence" value="ECO:0007669"/>
    <property type="project" value="TreeGrafter"/>
</dbReference>
<keyword evidence="6" id="KW-0574">Periplasm</keyword>
<evidence type="ECO:0000256" key="6">
    <source>
        <dbReference type="ARBA" id="ARBA00022764"/>
    </source>
</evidence>
<dbReference type="Gene3D" id="2.60.40.3500">
    <property type="match status" value="1"/>
</dbReference>
<keyword evidence="8" id="KW-0961">Cell wall biogenesis/degradation</keyword>
<evidence type="ECO:0000313" key="13">
    <source>
        <dbReference type="Proteomes" id="UP000252707"/>
    </source>
</evidence>
<dbReference type="InterPro" id="IPR050695">
    <property type="entry name" value="N-acetylmuramoyl_amidase_3"/>
</dbReference>
<dbReference type="GO" id="GO:0071555">
    <property type="term" value="P:cell wall organization"/>
    <property type="evidence" value="ECO:0007669"/>
    <property type="project" value="UniProtKB-KW"/>
</dbReference>
<sequence>MKFLRAVALLLLCVPALAEAGSVQVQGLRVWEAPDNVRLVFDLSGPLEHRIFRLEDPARLVIDLAGAGLAEPIGSGTKSRFFSAIRSGVRNGSDLRVVLDLNGAVRPKSFLLKPNQQYGHRLVVDLFDADETAAAATRPPVTVADEPSPAQPRELVVAIDAGHGGEDPGAIGSRGTREKDVTLAVARELAQLVAKEPGMRPVLIRDGDYYVGLRQRMQKAREHRADIFISIHADAFTDRRARGSSVFALSQRGASSEAARWLAERENSADLVGGVSLDDKDQLLASVLLDLSQAATIESSLEVGDAVLGNLGRLHPLHKRRVEQAGFAVLKSPDVPSILVETAFISNPEEERKLRERGHQRRLAEAILTGVRQYFQRKPPPGTLLARTQPTRHAVARGETLSGIAAQYRVSVDSLRRRNGLTGDMLRVGQELAIPAASDG</sequence>
<evidence type="ECO:0000256" key="1">
    <source>
        <dbReference type="ARBA" id="ARBA00001561"/>
    </source>
</evidence>
<proteinExistence type="inferred from homology"/>
<dbReference type="InterPro" id="IPR018392">
    <property type="entry name" value="LysM"/>
</dbReference>
<reference evidence="12 13" key="1">
    <citation type="submission" date="2018-07" db="EMBL/GenBank/DDBJ databases">
        <title>Genomic Encyclopedia of Type Strains, Phase IV (KMG-IV): sequencing the most valuable type-strain genomes for metagenomic binning, comparative biology and taxonomic classification.</title>
        <authorList>
            <person name="Goeker M."/>
        </authorList>
    </citation>
    <scope>NUCLEOTIDE SEQUENCE [LARGE SCALE GENOMIC DNA]</scope>
    <source>
        <strain evidence="12 13">DSM 26407</strain>
    </source>
</reference>
<gene>
    <name evidence="12" type="ORF">DFQ59_11120</name>
</gene>
<dbReference type="InterPro" id="IPR021731">
    <property type="entry name" value="AMIN_dom"/>
</dbReference>
<feature type="chain" id="PRO_5016571103" description="N-acetylmuramoyl-L-alanine amidase AmiC" evidence="10">
    <location>
        <begin position="21"/>
        <end position="440"/>
    </location>
</feature>
<keyword evidence="5 10" id="KW-0732">Signal</keyword>
<dbReference type="CDD" id="cd00118">
    <property type="entry name" value="LysM"/>
    <property type="match status" value="1"/>
</dbReference>
<feature type="domain" description="LysM" evidence="11">
    <location>
        <begin position="391"/>
        <end position="434"/>
    </location>
</feature>
<evidence type="ECO:0000256" key="10">
    <source>
        <dbReference type="SAM" id="SignalP"/>
    </source>
</evidence>
<dbReference type="PANTHER" id="PTHR30404:SF0">
    <property type="entry name" value="N-ACETYLMURAMOYL-L-ALANINE AMIDASE AMIC"/>
    <property type="match status" value="1"/>
</dbReference>
<evidence type="ECO:0000256" key="4">
    <source>
        <dbReference type="ARBA" id="ARBA00011901"/>
    </source>
</evidence>
<dbReference type="PANTHER" id="PTHR30404">
    <property type="entry name" value="N-ACETYLMURAMOYL-L-ALANINE AMIDASE"/>
    <property type="match status" value="1"/>
</dbReference>
<dbReference type="FunFam" id="3.40.630.40:FF:000001">
    <property type="entry name" value="N-acetylmuramoyl-L-alanine amidase"/>
    <property type="match status" value="1"/>
</dbReference>
<evidence type="ECO:0000256" key="5">
    <source>
        <dbReference type="ARBA" id="ARBA00022729"/>
    </source>
</evidence>
<dbReference type="Pfam" id="PF01476">
    <property type="entry name" value="LysM"/>
    <property type="match status" value="1"/>
</dbReference>
<comment type="similarity">
    <text evidence="3">Belongs to the N-acetylmuramoyl-L-alanine amidase 3 family.</text>
</comment>
<name>A0A369C011_9GAMM</name>
<accession>A0A369C011</accession>
<comment type="caution">
    <text evidence="12">The sequence shown here is derived from an EMBL/GenBank/DDBJ whole genome shotgun (WGS) entry which is preliminary data.</text>
</comment>
<organism evidence="12 13">
    <name type="scientific">Thioalbus denitrificans</name>
    <dbReference type="NCBI Taxonomy" id="547122"/>
    <lineage>
        <taxon>Bacteria</taxon>
        <taxon>Pseudomonadati</taxon>
        <taxon>Pseudomonadota</taxon>
        <taxon>Gammaproteobacteria</taxon>
        <taxon>Chromatiales</taxon>
        <taxon>Ectothiorhodospiraceae</taxon>
        <taxon>Thioalbus</taxon>
    </lineage>
</organism>
<dbReference type="Proteomes" id="UP000252707">
    <property type="component" value="Unassembled WGS sequence"/>
</dbReference>
<feature type="signal peptide" evidence="10">
    <location>
        <begin position="1"/>
        <end position="20"/>
    </location>
</feature>
<dbReference type="Gene3D" id="3.10.350.10">
    <property type="entry name" value="LysM domain"/>
    <property type="match status" value="1"/>
</dbReference>
<evidence type="ECO:0000259" key="11">
    <source>
        <dbReference type="PROSITE" id="PS51782"/>
    </source>
</evidence>
<dbReference type="RefSeq" id="WP_114280829.1">
    <property type="nucleotide sequence ID" value="NZ_QPJY01000011.1"/>
</dbReference>
<evidence type="ECO:0000313" key="12">
    <source>
        <dbReference type="EMBL" id="RCX26146.1"/>
    </source>
</evidence>
<dbReference type="EMBL" id="QPJY01000011">
    <property type="protein sequence ID" value="RCX26146.1"/>
    <property type="molecule type" value="Genomic_DNA"/>
</dbReference>
<evidence type="ECO:0000256" key="8">
    <source>
        <dbReference type="ARBA" id="ARBA00023316"/>
    </source>
</evidence>
<dbReference type="GO" id="GO:0009253">
    <property type="term" value="P:peptidoglycan catabolic process"/>
    <property type="evidence" value="ECO:0007669"/>
    <property type="project" value="InterPro"/>
</dbReference>
<comment type="subcellular location">
    <subcellularLocation>
        <location evidence="2">Periplasm</location>
    </subcellularLocation>
</comment>
<dbReference type="PROSITE" id="PS51782">
    <property type="entry name" value="LYSM"/>
    <property type="match status" value="1"/>
</dbReference>
<evidence type="ECO:0000256" key="3">
    <source>
        <dbReference type="ARBA" id="ARBA00010860"/>
    </source>
</evidence>
<evidence type="ECO:0000256" key="2">
    <source>
        <dbReference type="ARBA" id="ARBA00004418"/>
    </source>
</evidence>
<dbReference type="CDD" id="cd02696">
    <property type="entry name" value="MurNAc-LAA"/>
    <property type="match status" value="1"/>
</dbReference>
<dbReference type="InterPro" id="IPR002508">
    <property type="entry name" value="MurNAc-LAA_cat"/>
</dbReference>
<comment type="catalytic activity">
    <reaction evidence="1">
        <text>Hydrolyzes the link between N-acetylmuramoyl residues and L-amino acid residues in certain cell-wall glycopeptides.</text>
        <dbReference type="EC" id="3.5.1.28"/>
    </reaction>
</comment>
<dbReference type="AlphaFoldDB" id="A0A369C011"/>